<organism evidence="5 6">
    <name type="scientific">Nocardioides phosphati</name>
    <dbReference type="NCBI Taxonomy" id="1867775"/>
    <lineage>
        <taxon>Bacteria</taxon>
        <taxon>Bacillati</taxon>
        <taxon>Actinomycetota</taxon>
        <taxon>Actinomycetes</taxon>
        <taxon>Propionibacteriales</taxon>
        <taxon>Nocardioidaceae</taxon>
        <taxon>Nocardioides</taxon>
    </lineage>
</organism>
<evidence type="ECO:0000256" key="1">
    <source>
        <dbReference type="ARBA" id="ARBA00023015"/>
    </source>
</evidence>
<dbReference type="RefSeq" id="WP_188785379.1">
    <property type="nucleotide sequence ID" value="NZ_BMNI01000017.1"/>
</dbReference>
<keyword evidence="6" id="KW-1185">Reference proteome</keyword>
<dbReference type="Gene3D" id="3.30.70.920">
    <property type="match status" value="1"/>
</dbReference>
<dbReference type="InterPro" id="IPR000485">
    <property type="entry name" value="AsnC-type_HTH_dom"/>
</dbReference>
<dbReference type="InterPro" id="IPR019888">
    <property type="entry name" value="Tscrpt_reg_AsnC-like"/>
</dbReference>
<dbReference type="SMART" id="SM00344">
    <property type="entry name" value="HTH_ASNC"/>
    <property type="match status" value="1"/>
</dbReference>
<dbReference type="Gene3D" id="1.10.10.10">
    <property type="entry name" value="Winged helix-like DNA-binding domain superfamily/Winged helix DNA-binding domain"/>
    <property type="match status" value="1"/>
</dbReference>
<feature type="domain" description="HTH asnC-type" evidence="4">
    <location>
        <begin position="7"/>
        <end position="68"/>
    </location>
</feature>
<evidence type="ECO:0000313" key="6">
    <source>
        <dbReference type="Proteomes" id="UP000655410"/>
    </source>
</evidence>
<gene>
    <name evidence="5" type="ORF">GCM10011584_34530</name>
</gene>
<dbReference type="Pfam" id="PF13412">
    <property type="entry name" value="HTH_24"/>
    <property type="match status" value="1"/>
</dbReference>
<dbReference type="InterPro" id="IPR019887">
    <property type="entry name" value="Tscrpt_reg_AsnC/Lrp_C"/>
</dbReference>
<dbReference type="PRINTS" id="PR00033">
    <property type="entry name" value="HTHASNC"/>
</dbReference>
<sequence length="170" mass="18382">MKQSIELDEIDLALLTSLHEAPQIGVLETSRRIKVARATVQARLKKLEEAGVIAGWQPQIDVAAAGFGVQCFVQLHIAQGELDSVAEELAAIPGVIEAWATTGENDILCRVAASSHEGLQETLIQIARSRYVARSSSIVVLSSIVKPRALPLLQTVEAKPSRAPRYPRQA</sequence>
<accession>A0ABQ2NDV3</accession>
<evidence type="ECO:0000313" key="5">
    <source>
        <dbReference type="EMBL" id="GGO94154.1"/>
    </source>
</evidence>
<keyword evidence="3" id="KW-0804">Transcription</keyword>
<name>A0ABQ2NDV3_9ACTN</name>
<dbReference type="SUPFAM" id="SSF54909">
    <property type="entry name" value="Dimeric alpha+beta barrel"/>
    <property type="match status" value="1"/>
</dbReference>
<protein>
    <submittedName>
        <fullName evidence="5">Transcriptional regulator, AsnC family protein</fullName>
    </submittedName>
</protein>
<dbReference type="InterPro" id="IPR036388">
    <property type="entry name" value="WH-like_DNA-bd_sf"/>
</dbReference>
<keyword evidence="2" id="KW-0238">DNA-binding</keyword>
<keyword evidence="1" id="KW-0805">Transcription regulation</keyword>
<dbReference type="PANTHER" id="PTHR30154:SF34">
    <property type="entry name" value="TRANSCRIPTIONAL REGULATOR AZLB"/>
    <property type="match status" value="1"/>
</dbReference>
<dbReference type="InterPro" id="IPR036390">
    <property type="entry name" value="WH_DNA-bd_sf"/>
</dbReference>
<dbReference type="InterPro" id="IPR011008">
    <property type="entry name" value="Dimeric_a/b-barrel"/>
</dbReference>
<dbReference type="CDD" id="cd00090">
    <property type="entry name" value="HTH_ARSR"/>
    <property type="match status" value="1"/>
</dbReference>
<dbReference type="Pfam" id="PF01037">
    <property type="entry name" value="AsnC_trans_reg"/>
    <property type="match status" value="1"/>
</dbReference>
<dbReference type="EMBL" id="BMNI01000017">
    <property type="protein sequence ID" value="GGO94154.1"/>
    <property type="molecule type" value="Genomic_DNA"/>
</dbReference>
<reference evidence="6" key="1">
    <citation type="journal article" date="2019" name="Int. J. Syst. Evol. Microbiol.">
        <title>The Global Catalogue of Microorganisms (GCM) 10K type strain sequencing project: providing services to taxonomists for standard genome sequencing and annotation.</title>
        <authorList>
            <consortium name="The Broad Institute Genomics Platform"/>
            <consortium name="The Broad Institute Genome Sequencing Center for Infectious Disease"/>
            <person name="Wu L."/>
            <person name="Ma J."/>
        </authorList>
    </citation>
    <scope>NUCLEOTIDE SEQUENCE [LARGE SCALE GENOMIC DNA]</scope>
    <source>
        <strain evidence="6">CGMCC 4.7371</strain>
    </source>
</reference>
<dbReference type="Proteomes" id="UP000655410">
    <property type="component" value="Unassembled WGS sequence"/>
</dbReference>
<dbReference type="PANTHER" id="PTHR30154">
    <property type="entry name" value="LEUCINE-RESPONSIVE REGULATORY PROTEIN"/>
    <property type="match status" value="1"/>
</dbReference>
<dbReference type="PROSITE" id="PS50956">
    <property type="entry name" value="HTH_ASNC_2"/>
    <property type="match status" value="1"/>
</dbReference>
<evidence type="ECO:0000259" key="4">
    <source>
        <dbReference type="PROSITE" id="PS50956"/>
    </source>
</evidence>
<evidence type="ECO:0000256" key="3">
    <source>
        <dbReference type="ARBA" id="ARBA00023163"/>
    </source>
</evidence>
<dbReference type="SUPFAM" id="SSF46785">
    <property type="entry name" value="Winged helix' DNA-binding domain"/>
    <property type="match status" value="1"/>
</dbReference>
<comment type="caution">
    <text evidence="5">The sequence shown here is derived from an EMBL/GenBank/DDBJ whole genome shotgun (WGS) entry which is preliminary data.</text>
</comment>
<proteinExistence type="predicted"/>
<dbReference type="InterPro" id="IPR011991">
    <property type="entry name" value="ArsR-like_HTH"/>
</dbReference>
<evidence type="ECO:0000256" key="2">
    <source>
        <dbReference type="ARBA" id="ARBA00023125"/>
    </source>
</evidence>